<accession>A0ABY4RZE6</accession>
<feature type="compositionally biased region" description="Gly residues" evidence="1">
    <location>
        <begin position="39"/>
        <end position="59"/>
    </location>
</feature>
<reference evidence="3" key="1">
    <citation type="submission" date="2018-02" db="EMBL/GenBank/DDBJ databases">
        <authorList>
            <person name="Kim S.-K."/>
            <person name="Jung H.-I."/>
            <person name="Lee S.-W."/>
        </authorList>
    </citation>
    <scope>NUCLEOTIDE SEQUENCE</scope>
    <source>
        <strain evidence="3">SK3146</strain>
    </source>
</reference>
<protein>
    <submittedName>
        <fullName evidence="3">Uncharacterized protein</fullName>
    </submittedName>
</protein>
<evidence type="ECO:0000256" key="1">
    <source>
        <dbReference type="SAM" id="MobiDB-lite"/>
    </source>
</evidence>
<keyword evidence="2" id="KW-0472">Membrane</keyword>
<keyword evidence="2" id="KW-1133">Transmembrane helix</keyword>
<organism evidence="3 4">
    <name type="scientific">Paenibacillus konkukensis</name>
    <dbReference type="NCBI Taxonomy" id="2020716"/>
    <lineage>
        <taxon>Bacteria</taxon>
        <taxon>Bacillati</taxon>
        <taxon>Bacillota</taxon>
        <taxon>Bacilli</taxon>
        <taxon>Bacillales</taxon>
        <taxon>Paenibacillaceae</taxon>
        <taxon>Paenibacillus</taxon>
    </lineage>
</organism>
<proteinExistence type="predicted"/>
<reference evidence="3" key="2">
    <citation type="journal article" date="2021" name="J Anim Sci Technol">
        <title>Complete genome sequence of Paenibacillus konkukensis sp. nov. SK3146 as a potential probiotic strain.</title>
        <authorList>
            <person name="Jung H.I."/>
            <person name="Park S."/>
            <person name="Niu K.M."/>
            <person name="Lee S.W."/>
            <person name="Kothari D."/>
            <person name="Yi K.J."/>
            <person name="Kim S.K."/>
        </authorList>
    </citation>
    <scope>NUCLEOTIDE SEQUENCE</scope>
    <source>
        <strain evidence="3">SK3146</strain>
    </source>
</reference>
<keyword evidence="2" id="KW-0812">Transmembrane</keyword>
<feature type="region of interest" description="Disordered" evidence="1">
    <location>
        <begin position="31"/>
        <end position="143"/>
    </location>
</feature>
<name>A0ABY4RZE6_9BACL</name>
<feature type="transmembrane region" description="Helical" evidence="2">
    <location>
        <begin position="6"/>
        <end position="25"/>
    </location>
</feature>
<evidence type="ECO:0000313" key="3">
    <source>
        <dbReference type="EMBL" id="UQZ86996.1"/>
    </source>
</evidence>
<gene>
    <name evidence="3" type="ORF">SK3146_06289</name>
</gene>
<dbReference type="RefSeq" id="WP_249862491.1">
    <property type="nucleotide sequence ID" value="NZ_CP027059.1"/>
</dbReference>
<feature type="compositionally biased region" description="Polar residues" evidence="1">
    <location>
        <begin position="73"/>
        <end position="86"/>
    </location>
</feature>
<dbReference type="Proteomes" id="UP001057134">
    <property type="component" value="Chromosome"/>
</dbReference>
<dbReference type="EMBL" id="CP027059">
    <property type="protein sequence ID" value="UQZ86996.1"/>
    <property type="molecule type" value="Genomic_DNA"/>
</dbReference>
<evidence type="ECO:0000313" key="4">
    <source>
        <dbReference type="Proteomes" id="UP001057134"/>
    </source>
</evidence>
<feature type="compositionally biased region" description="Low complexity" evidence="1">
    <location>
        <begin position="61"/>
        <end position="72"/>
    </location>
</feature>
<evidence type="ECO:0000256" key="2">
    <source>
        <dbReference type="SAM" id="Phobius"/>
    </source>
</evidence>
<sequence>MKLIQFLLSNWYIVVILYIVLRTIARTVKPPAGGPPKAGPGGASKQGMPSFGGGEGGWGRTVKQTVTKTMQKSAANNRQNDQGAALSSQSSQQPQNGAGRGYQPAEGLTSKASSSAAPRRLQSVPAASQAEPAQPTVAPSASQLAQGVIWAEILGPPRAKKPYGK</sequence>
<keyword evidence="4" id="KW-1185">Reference proteome</keyword>